<keyword evidence="2" id="KW-0813">Transport</keyword>
<feature type="transmembrane region" description="Helical" evidence="6">
    <location>
        <begin position="15"/>
        <end position="38"/>
    </location>
</feature>
<evidence type="ECO:0000256" key="5">
    <source>
        <dbReference type="ARBA" id="ARBA00023136"/>
    </source>
</evidence>
<dbReference type="PANTHER" id="PTHR43791:SF36">
    <property type="entry name" value="TRANSPORTER, PUTATIVE (AFU_ORTHOLOGUE AFUA_6G08340)-RELATED"/>
    <property type="match status" value="1"/>
</dbReference>
<feature type="domain" description="Major facilitator superfamily (MFS) profile" evidence="7">
    <location>
        <begin position="15"/>
        <end position="420"/>
    </location>
</feature>
<keyword evidence="9" id="KW-1185">Reference proteome</keyword>
<feature type="transmembrane region" description="Helical" evidence="6">
    <location>
        <begin position="139"/>
        <end position="162"/>
    </location>
</feature>
<feature type="transmembrane region" description="Helical" evidence="6">
    <location>
        <begin position="306"/>
        <end position="326"/>
    </location>
</feature>
<feature type="transmembrane region" description="Helical" evidence="6">
    <location>
        <begin position="241"/>
        <end position="263"/>
    </location>
</feature>
<dbReference type="SUPFAM" id="SSF103473">
    <property type="entry name" value="MFS general substrate transporter"/>
    <property type="match status" value="1"/>
</dbReference>
<feature type="transmembrane region" description="Helical" evidence="6">
    <location>
        <begin position="80"/>
        <end position="98"/>
    </location>
</feature>
<dbReference type="InterPro" id="IPR036259">
    <property type="entry name" value="MFS_trans_sf"/>
</dbReference>
<organism evidence="8 9">
    <name type="scientific">Caballeronia jiangsuensis</name>
    <dbReference type="NCBI Taxonomy" id="1458357"/>
    <lineage>
        <taxon>Bacteria</taxon>
        <taxon>Pseudomonadati</taxon>
        <taxon>Pseudomonadota</taxon>
        <taxon>Betaproteobacteria</taxon>
        <taxon>Burkholderiales</taxon>
        <taxon>Burkholderiaceae</taxon>
        <taxon>Caballeronia</taxon>
    </lineage>
</organism>
<keyword evidence="4 6" id="KW-1133">Transmembrane helix</keyword>
<dbReference type="EMBL" id="JAQQDB010000001">
    <property type="protein sequence ID" value="MFM0515900.1"/>
    <property type="molecule type" value="Genomic_DNA"/>
</dbReference>
<evidence type="ECO:0000256" key="4">
    <source>
        <dbReference type="ARBA" id="ARBA00022989"/>
    </source>
</evidence>
<keyword evidence="3 6" id="KW-0812">Transmembrane</keyword>
<sequence>MTLEASTLRKLRLRIIYFVFVLYMLFALDRVNISFAALQMNNHLGFDAKTYGMGVSLFYVSYLALQLPSAMLIRKLGIKVWLGGSLVLWGLPSAGLAFTNSKEMFFVLRFVLGAAEAGFGTAIIYYLNNWFPKRYRGTAISSTFLAAPVSVVIGAPLSGWFLSFSGAGLAGWQWMFLLEGLPTILLGVVSLFYISDSPAAARWLTDDERGWLTAEIEREHSSVRSAGGIESLRSVFFSPRVWAAAGALFSLILGFTGMLYWLPLVLKQVSKQTDFGVSVLSAIPWVAMGLGMYFNARHSDRHQERLWHVGGGMFAAAVGLVIGAGAPAPYNMLGLLIAGCGIGAAQGIFWTIPLGFLSGSAVAAGLALINLVGNSAGLVGPNVIGWLRQASGSFVQPTLFLAAAMAVGFVLLLPLRKVIGAVAVVEAGR</sequence>
<evidence type="ECO:0000256" key="6">
    <source>
        <dbReference type="SAM" id="Phobius"/>
    </source>
</evidence>
<dbReference type="Proteomes" id="UP001629462">
    <property type="component" value="Unassembled WGS sequence"/>
</dbReference>
<evidence type="ECO:0000256" key="3">
    <source>
        <dbReference type="ARBA" id="ARBA00022692"/>
    </source>
</evidence>
<protein>
    <submittedName>
        <fullName evidence="8">MFS transporter</fullName>
    </submittedName>
</protein>
<dbReference type="Pfam" id="PF07690">
    <property type="entry name" value="MFS_1"/>
    <property type="match status" value="1"/>
</dbReference>
<dbReference type="CDD" id="cd17319">
    <property type="entry name" value="MFS_ExuT_GudP_like"/>
    <property type="match status" value="1"/>
</dbReference>
<dbReference type="PROSITE" id="PS50850">
    <property type="entry name" value="MFS"/>
    <property type="match status" value="1"/>
</dbReference>
<evidence type="ECO:0000256" key="2">
    <source>
        <dbReference type="ARBA" id="ARBA00022448"/>
    </source>
</evidence>
<comment type="subcellular location">
    <subcellularLocation>
        <location evidence="1">Membrane</location>
        <topology evidence="1">Multi-pass membrane protein</topology>
    </subcellularLocation>
</comment>
<feature type="transmembrane region" description="Helical" evidence="6">
    <location>
        <begin position="364"/>
        <end position="387"/>
    </location>
</feature>
<reference evidence="8 9" key="1">
    <citation type="journal article" date="2024" name="Chem. Sci.">
        <title>Discovery of megapolipeptins by genome mining of a Burkholderiales bacteria collection.</title>
        <authorList>
            <person name="Paulo B.S."/>
            <person name="Recchia M.J.J."/>
            <person name="Lee S."/>
            <person name="Fergusson C.H."/>
            <person name="Romanowski S.B."/>
            <person name="Hernandez A."/>
            <person name="Krull N."/>
            <person name="Liu D.Y."/>
            <person name="Cavanagh H."/>
            <person name="Bos A."/>
            <person name="Gray C.A."/>
            <person name="Murphy B.T."/>
            <person name="Linington R.G."/>
            <person name="Eustaquio A.S."/>
        </authorList>
    </citation>
    <scope>NUCLEOTIDE SEQUENCE [LARGE SCALE GENOMIC DNA]</scope>
    <source>
        <strain evidence="8 9">RL17-374-BIF-D</strain>
    </source>
</reference>
<evidence type="ECO:0000259" key="7">
    <source>
        <dbReference type="PROSITE" id="PS50850"/>
    </source>
</evidence>
<feature type="transmembrane region" description="Helical" evidence="6">
    <location>
        <begin position="275"/>
        <end position="294"/>
    </location>
</feature>
<evidence type="ECO:0000313" key="8">
    <source>
        <dbReference type="EMBL" id="MFM0515900.1"/>
    </source>
</evidence>
<gene>
    <name evidence="8" type="ORF">PQR08_00605</name>
</gene>
<evidence type="ECO:0000313" key="9">
    <source>
        <dbReference type="Proteomes" id="UP001629462"/>
    </source>
</evidence>
<dbReference type="PANTHER" id="PTHR43791">
    <property type="entry name" value="PERMEASE-RELATED"/>
    <property type="match status" value="1"/>
</dbReference>
<feature type="transmembrane region" description="Helical" evidence="6">
    <location>
        <begin position="332"/>
        <end position="352"/>
    </location>
</feature>
<dbReference type="InterPro" id="IPR020846">
    <property type="entry name" value="MFS_dom"/>
</dbReference>
<feature type="transmembrane region" description="Helical" evidence="6">
    <location>
        <begin position="174"/>
        <end position="194"/>
    </location>
</feature>
<feature type="transmembrane region" description="Helical" evidence="6">
    <location>
        <begin position="50"/>
        <end position="73"/>
    </location>
</feature>
<name>A0ABW9CD09_9BURK</name>
<accession>A0ABW9CD09</accession>
<feature type="transmembrane region" description="Helical" evidence="6">
    <location>
        <begin position="104"/>
        <end position="127"/>
    </location>
</feature>
<evidence type="ECO:0000256" key="1">
    <source>
        <dbReference type="ARBA" id="ARBA00004141"/>
    </source>
</evidence>
<dbReference type="InterPro" id="IPR011701">
    <property type="entry name" value="MFS"/>
</dbReference>
<proteinExistence type="predicted"/>
<dbReference type="RefSeq" id="WP_250486873.1">
    <property type="nucleotide sequence ID" value="NZ_JAQQDB010000001.1"/>
</dbReference>
<feature type="transmembrane region" description="Helical" evidence="6">
    <location>
        <begin position="393"/>
        <end position="413"/>
    </location>
</feature>
<comment type="caution">
    <text evidence="8">The sequence shown here is derived from an EMBL/GenBank/DDBJ whole genome shotgun (WGS) entry which is preliminary data.</text>
</comment>
<dbReference type="Gene3D" id="1.20.1250.20">
    <property type="entry name" value="MFS general substrate transporter like domains"/>
    <property type="match status" value="2"/>
</dbReference>
<keyword evidence="5 6" id="KW-0472">Membrane</keyword>